<dbReference type="AlphaFoldDB" id="I3K9D3"/>
<comment type="subunit">
    <text evidence="9">Heterohexamer; disulfide linked. Contains 2 sets of 3 non-identical chains (alpha, beta and gamma). The 2 heterotrimers are in head to head conformation with the N-termini in a small central domain.</text>
</comment>
<evidence type="ECO:0000259" key="13">
    <source>
        <dbReference type="PROSITE" id="PS51406"/>
    </source>
</evidence>
<reference evidence="14" key="2">
    <citation type="submission" date="2025-08" db="UniProtKB">
        <authorList>
            <consortium name="Ensembl"/>
        </authorList>
    </citation>
    <scope>IDENTIFICATION</scope>
</reference>
<evidence type="ECO:0000256" key="7">
    <source>
        <dbReference type="ARBA" id="ARBA00023157"/>
    </source>
</evidence>
<protein>
    <submittedName>
        <fullName evidence="14">Uncharacterized protein</fullName>
    </submittedName>
</protein>
<evidence type="ECO:0000256" key="3">
    <source>
        <dbReference type="ARBA" id="ARBA00022696"/>
    </source>
</evidence>
<keyword evidence="4" id="KW-0732">Signal</keyword>
<organism evidence="14 15">
    <name type="scientific">Oreochromis niloticus</name>
    <name type="common">Nile tilapia</name>
    <name type="synonym">Tilapia nilotica</name>
    <dbReference type="NCBI Taxonomy" id="8128"/>
    <lineage>
        <taxon>Eukaryota</taxon>
        <taxon>Metazoa</taxon>
        <taxon>Chordata</taxon>
        <taxon>Craniata</taxon>
        <taxon>Vertebrata</taxon>
        <taxon>Euteleostomi</taxon>
        <taxon>Actinopterygii</taxon>
        <taxon>Neopterygii</taxon>
        <taxon>Teleostei</taxon>
        <taxon>Neoteleostei</taxon>
        <taxon>Acanthomorphata</taxon>
        <taxon>Ovalentaria</taxon>
        <taxon>Cichlomorphae</taxon>
        <taxon>Cichliformes</taxon>
        <taxon>Cichlidae</taxon>
        <taxon>African cichlids</taxon>
        <taxon>Pseudocrenilabrinae</taxon>
        <taxon>Oreochromini</taxon>
        <taxon>Oreochromis</taxon>
    </lineage>
</organism>
<dbReference type="InterPro" id="IPR014716">
    <property type="entry name" value="Fibrinogen_a/b/g_C_1"/>
</dbReference>
<dbReference type="InterPro" id="IPR012290">
    <property type="entry name" value="Fibrinogen_a/b/g_coil_dom"/>
</dbReference>
<dbReference type="PROSITE" id="PS00514">
    <property type="entry name" value="FIBRINOGEN_C_1"/>
    <property type="match status" value="1"/>
</dbReference>
<dbReference type="InterPro" id="IPR036236">
    <property type="entry name" value="Znf_C2H2_sf"/>
</dbReference>
<dbReference type="PROSITE" id="PS51406">
    <property type="entry name" value="FIBRINOGEN_C_2"/>
    <property type="match status" value="1"/>
</dbReference>
<dbReference type="OMA" id="FMRENDE"/>
<dbReference type="Gene3D" id="3.90.215.10">
    <property type="entry name" value="Gamma Fibrinogen, chain A, domain 1"/>
    <property type="match status" value="1"/>
</dbReference>
<keyword evidence="10" id="KW-0479">Metal-binding</keyword>
<dbReference type="GeneTree" id="ENSGT00940000157467"/>
<dbReference type="HOGENOM" id="CLU_038628_6_0_1"/>
<feature type="domain" description="C2H2-type" evidence="12">
    <location>
        <begin position="237"/>
        <end position="265"/>
    </location>
</feature>
<dbReference type="GO" id="GO:0042730">
    <property type="term" value="P:fibrinolysis"/>
    <property type="evidence" value="ECO:0007669"/>
    <property type="project" value="TreeGrafter"/>
</dbReference>
<dbReference type="InterPro" id="IPR037579">
    <property type="entry name" value="FIB_ANG-like"/>
</dbReference>
<evidence type="ECO:0000256" key="2">
    <source>
        <dbReference type="ARBA" id="ARBA00022525"/>
    </source>
</evidence>
<dbReference type="GO" id="GO:0005102">
    <property type="term" value="F:signaling receptor binding"/>
    <property type="evidence" value="ECO:0007669"/>
    <property type="project" value="InterPro"/>
</dbReference>
<keyword evidence="6" id="KW-0094">Blood coagulation</keyword>
<evidence type="ECO:0000256" key="10">
    <source>
        <dbReference type="PROSITE-ProRule" id="PRU00042"/>
    </source>
</evidence>
<feature type="compositionally biased region" description="Low complexity" evidence="11">
    <location>
        <begin position="660"/>
        <end position="675"/>
    </location>
</feature>
<feature type="domain" description="Fibrinogen C-terminal" evidence="13">
    <location>
        <begin position="733"/>
        <end position="972"/>
    </location>
</feature>
<dbReference type="InterPro" id="IPR036056">
    <property type="entry name" value="Fibrinogen-like_C"/>
</dbReference>
<name>I3K9D3_ORENI</name>
<feature type="compositionally biased region" description="Polar residues" evidence="11">
    <location>
        <begin position="215"/>
        <end position="230"/>
    </location>
</feature>
<dbReference type="InterPro" id="IPR020837">
    <property type="entry name" value="Fibrinogen_CS"/>
</dbReference>
<sequence length="973" mass="107309">MESVSSPSVLGCKHLSICLVDCMKTPGVLRPEPEAPSSDLPVLTLRELSISLVDCMKTPVLNSDDNHSSLELKLKEEDEQLGREYEGSKLELHPVWQDSGVGPEIHLYKEEEENKNNISVETKPEEVARSDGTTLVFQENGGGTEGMTWLIQCSELSESVETAALGPSSEEEMDATLQQSQEEDALSDRMETAQQDTEAEEAEDAETPESGAPSCVSSTNENQTENQQEAASEPRHHRCEHCGKSFARKSNVLRHQRHNCSRTKSTEDSDQLEQETFSCSRIKAKDSMDVDVIMLFYGLYYGVMGRDFAEICSDCMASTIGAQIDPRGGRPVEHGTRSEKCATEKEWPFCTDVEWGPKCPSGCRIQGLMEKYDHNMLKKIEKIRSLLDQNKAKHRSADTVSKQTYDYLKEKLTTDAGSDNNYFDLAQTLRQRITDMKIKIDRQVTVLAALRDRVKDQVIEMQRLEVDIDIKLRSCKGSCAGYSEYQVDKESYVTLSKQVQQLDSQAPQNVETVGTLHVMKSRPLRDMVVDSVFKSRDAEGAAGQQTADMFPDVRTVHLVLEEEGSSSSPATVSKVPAITEIRGRGDADTFGFGGGSQSLGQPSTSHVSTKTITCTKRTRTTVVHTSDGPVERTEEVIEGGPGCQVTGDFTKGGISSLFPSLSHTSSSSSTGSTKTVHLSSTKGSVSGNTKTGFSDPFDSDVGIDLGAFLTDNTEDDVPDFHARSVKAALRVERQADYVGKDCVEIYQNHLNGETNGLFKIKPGGTDSEAVVDVYCQQEGIMGGWLLVQQRESGALSFNRSWVEYRNGFGSVDSQGKGEFWLGNQNLHLLTNESETMLKVELEDWEGAVASAEYTIRVGSEEEGYPLHVSTYSGDAGDALLMPKASDLSHNGMKFGTFDKDNDRSEHNCAEIYGGGWWYNNCQSANLNGIYYKGTYDPKTNIPHGTENGVVWVTYKPANYSLKTVRMFIRPTAF</sequence>
<dbReference type="PANTHER" id="PTHR47221">
    <property type="entry name" value="FIBRINOGEN ALPHA CHAIN"/>
    <property type="match status" value="1"/>
</dbReference>
<dbReference type="Pfam" id="PF08702">
    <property type="entry name" value="Fib_alpha"/>
    <property type="match status" value="1"/>
</dbReference>
<feature type="compositionally biased region" description="Acidic residues" evidence="11">
    <location>
        <begin position="197"/>
        <end position="207"/>
    </location>
</feature>
<dbReference type="GO" id="GO:0072377">
    <property type="term" value="P:blood coagulation, common pathway"/>
    <property type="evidence" value="ECO:0007669"/>
    <property type="project" value="TreeGrafter"/>
</dbReference>
<feature type="region of interest" description="Disordered" evidence="11">
    <location>
        <begin position="660"/>
        <end position="687"/>
    </location>
</feature>
<keyword evidence="10" id="KW-0863">Zinc-finger</keyword>
<reference evidence="14" key="3">
    <citation type="submission" date="2025-09" db="UniProtKB">
        <authorList>
            <consortium name="Ensembl"/>
        </authorList>
    </citation>
    <scope>IDENTIFICATION</scope>
</reference>
<evidence type="ECO:0000256" key="4">
    <source>
        <dbReference type="ARBA" id="ARBA00022729"/>
    </source>
</evidence>
<dbReference type="SMART" id="SM01212">
    <property type="entry name" value="Fib_alpha"/>
    <property type="match status" value="1"/>
</dbReference>
<keyword evidence="5" id="KW-0175">Coiled coil</keyword>
<dbReference type="GO" id="GO:0030674">
    <property type="term" value="F:protein-macromolecule adaptor activity"/>
    <property type="evidence" value="ECO:0007669"/>
    <property type="project" value="TreeGrafter"/>
</dbReference>
<dbReference type="InterPro" id="IPR002181">
    <property type="entry name" value="Fibrinogen_a/b/g_C_dom"/>
</dbReference>
<dbReference type="SUPFAM" id="SSF57667">
    <property type="entry name" value="beta-beta-alpha zinc fingers"/>
    <property type="match status" value="1"/>
</dbReference>
<keyword evidence="15" id="KW-1185">Reference proteome</keyword>
<dbReference type="GO" id="GO:0070527">
    <property type="term" value="P:platelet aggregation"/>
    <property type="evidence" value="ECO:0007669"/>
    <property type="project" value="TreeGrafter"/>
</dbReference>
<dbReference type="SMART" id="SM00186">
    <property type="entry name" value="FBG"/>
    <property type="match status" value="1"/>
</dbReference>
<keyword evidence="10" id="KW-0862">Zinc</keyword>
<dbReference type="PANTHER" id="PTHR47221:SF6">
    <property type="entry name" value="FIBRINOGEN ALPHA CHAIN"/>
    <property type="match status" value="1"/>
</dbReference>
<dbReference type="GO" id="GO:0005201">
    <property type="term" value="F:extracellular matrix structural constituent"/>
    <property type="evidence" value="ECO:0007669"/>
    <property type="project" value="TreeGrafter"/>
</dbReference>
<dbReference type="GO" id="GO:0005577">
    <property type="term" value="C:fibrinogen complex"/>
    <property type="evidence" value="ECO:0007669"/>
    <property type="project" value="InterPro"/>
</dbReference>
<dbReference type="CDD" id="cd00087">
    <property type="entry name" value="FReD"/>
    <property type="match status" value="1"/>
</dbReference>
<dbReference type="Pfam" id="PF00147">
    <property type="entry name" value="Fibrinogen_C"/>
    <property type="match status" value="1"/>
</dbReference>
<evidence type="ECO:0000259" key="12">
    <source>
        <dbReference type="PROSITE" id="PS50157"/>
    </source>
</evidence>
<dbReference type="SUPFAM" id="SSF58010">
    <property type="entry name" value="Fibrinogen coiled-coil and central regions"/>
    <property type="match status" value="1"/>
</dbReference>
<dbReference type="PROSITE" id="PS50157">
    <property type="entry name" value="ZINC_FINGER_C2H2_2"/>
    <property type="match status" value="1"/>
</dbReference>
<dbReference type="GO" id="GO:0008270">
    <property type="term" value="F:zinc ion binding"/>
    <property type="evidence" value="ECO:0007669"/>
    <property type="project" value="UniProtKB-KW"/>
</dbReference>
<reference evidence="15" key="1">
    <citation type="submission" date="2012-01" db="EMBL/GenBank/DDBJ databases">
        <title>The Genome Sequence of Oreochromis niloticus (Nile Tilapia).</title>
        <authorList>
            <consortium name="Broad Institute Genome Assembly Team"/>
            <consortium name="Broad Institute Sequencing Platform"/>
            <person name="Di Palma F."/>
            <person name="Johnson J."/>
            <person name="Lander E.S."/>
            <person name="Lindblad-Toh K."/>
        </authorList>
    </citation>
    <scope>NUCLEOTIDE SEQUENCE [LARGE SCALE GENOMIC DNA]</scope>
</reference>
<dbReference type="Ensembl" id="ENSONIT00000017743.2">
    <property type="protein sequence ID" value="ENSONIP00000017728.2"/>
    <property type="gene ID" value="ENSONIG00000014102.2"/>
</dbReference>
<comment type="subcellular location">
    <subcellularLocation>
        <location evidence="1">Secreted</location>
    </subcellularLocation>
</comment>
<evidence type="ECO:0000256" key="8">
    <source>
        <dbReference type="ARBA" id="ARBA00023180"/>
    </source>
</evidence>
<evidence type="ECO:0000256" key="11">
    <source>
        <dbReference type="SAM" id="MobiDB-lite"/>
    </source>
</evidence>
<keyword evidence="8" id="KW-0325">Glycoprotein</keyword>
<evidence type="ECO:0000256" key="9">
    <source>
        <dbReference type="ARBA" id="ARBA00025974"/>
    </source>
</evidence>
<dbReference type="GO" id="GO:0051258">
    <property type="term" value="P:protein polymerization"/>
    <property type="evidence" value="ECO:0007669"/>
    <property type="project" value="InterPro"/>
</dbReference>
<keyword evidence="2" id="KW-0964">Secreted</keyword>
<dbReference type="Proteomes" id="UP000005207">
    <property type="component" value="Linkage group LG3"/>
</dbReference>
<proteinExistence type="predicted"/>
<dbReference type="SUPFAM" id="SSF56496">
    <property type="entry name" value="Fibrinogen C-terminal domain-like"/>
    <property type="match status" value="1"/>
</dbReference>
<evidence type="ECO:0000313" key="14">
    <source>
        <dbReference type="Ensembl" id="ENSONIP00000017728.2"/>
    </source>
</evidence>
<evidence type="ECO:0000256" key="6">
    <source>
        <dbReference type="ARBA" id="ARBA00023084"/>
    </source>
</evidence>
<feature type="compositionally biased region" description="Polar residues" evidence="11">
    <location>
        <begin position="676"/>
        <end position="687"/>
    </location>
</feature>
<dbReference type="Gene3D" id="1.20.5.50">
    <property type="match status" value="1"/>
</dbReference>
<evidence type="ECO:0000313" key="15">
    <source>
        <dbReference type="Proteomes" id="UP000005207"/>
    </source>
</evidence>
<dbReference type="InterPro" id="IPR013087">
    <property type="entry name" value="Znf_C2H2_type"/>
</dbReference>
<accession>I3K9D3</accession>
<evidence type="ECO:0000256" key="5">
    <source>
        <dbReference type="ARBA" id="ARBA00023054"/>
    </source>
</evidence>
<evidence type="ECO:0000256" key="1">
    <source>
        <dbReference type="ARBA" id="ARBA00004613"/>
    </source>
</evidence>
<keyword evidence="3" id="KW-0356">Hemostasis</keyword>
<feature type="region of interest" description="Disordered" evidence="11">
    <location>
        <begin position="160"/>
        <end position="237"/>
    </location>
</feature>
<keyword evidence="7" id="KW-1015">Disulfide bond</keyword>
<dbReference type="GO" id="GO:0034116">
    <property type="term" value="P:positive regulation of heterotypic cell-cell adhesion"/>
    <property type="evidence" value="ECO:0007669"/>
    <property type="project" value="TreeGrafter"/>
</dbReference>